<evidence type="ECO:0000256" key="4">
    <source>
        <dbReference type="ARBA" id="ARBA00013139"/>
    </source>
</evidence>
<proteinExistence type="inferred from homology"/>
<evidence type="ECO:0000313" key="15">
    <source>
        <dbReference type="Proteomes" id="UP001165060"/>
    </source>
</evidence>
<evidence type="ECO:0000313" key="14">
    <source>
        <dbReference type="EMBL" id="GMI22989.1"/>
    </source>
</evidence>
<comment type="catalytic activity">
    <reaction evidence="1">
        <text>chorismate + L-glutamine = 4-amino-4-deoxychorismate + L-glutamate</text>
        <dbReference type="Rhea" id="RHEA:11672"/>
        <dbReference type="ChEBI" id="CHEBI:29748"/>
        <dbReference type="ChEBI" id="CHEBI:29985"/>
        <dbReference type="ChEBI" id="CHEBI:58359"/>
        <dbReference type="ChEBI" id="CHEBI:58406"/>
        <dbReference type="EC" id="2.6.1.85"/>
    </reaction>
</comment>
<evidence type="ECO:0000259" key="11">
    <source>
        <dbReference type="Pfam" id="PF00117"/>
    </source>
</evidence>
<dbReference type="InterPro" id="IPR006805">
    <property type="entry name" value="Anth_synth_I_N"/>
</dbReference>
<comment type="caution">
    <text evidence="14">The sequence shown here is derived from an EMBL/GenBank/DDBJ whole genome shotgun (WGS) entry which is preliminary data.</text>
</comment>
<dbReference type="PRINTS" id="PR00095">
    <property type="entry name" value="ANTSNTHASEI"/>
</dbReference>
<gene>
    <name evidence="14" type="ORF">TeGR_g10079</name>
</gene>
<dbReference type="Gene3D" id="3.40.50.880">
    <property type="match status" value="1"/>
</dbReference>
<feature type="domain" description="Chorismate-utilising enzyme C-terminal" evidence="12">
    <location>
        <begin position="399"/>
        <end position="657"/>
    </location>
</feature>
<dbReference type="SUPFAM" id="SSF52317">
    <property type="entry name" value="Class I glutamine amidotransferase-like"/>
    <property type="match status" value="1"/>
</dbReference>
<comment type="similarity">
    <text evidence="3">In the C-terminal section; belongs to the anthranilate synthase component I family.</text>
</comment>
<dbReference type="Pfam" id="PF00117">
    <property type="entry name" value="GATase"/>
    <property type="match status" value="1"/>
</dbReference>
<dbReference type="Proteomes" id="UP001165060">
    <property type="component" value="Unassembled WGS sequence"/>
</dbReference>
<evidence type="ECO:0000256" key="9">
    <source>
        <dbReference type="ARBA" id="ARBA00031904"/>
    </source>
</evidence>
<reference evidence="14 15" key="1">
    <citation type="journal article" date="2023" name="Commun. Biol.">
        <title>Genome analysis of Parmales, the sister group of diatoms, reveals the evolutionary specialization of diatoms from phago-mixotrophs to photoautotrophs.</title>
        <authorList>
            <person name="Ban H."/>
            <person name="Sato S."/>
            <person name="Yoshikawa S."/>
            <person name="Yamada K."/>
            <person name="Nakamura Y."/>
            <person name="Ichinomiya M."/>
            <person name="Sato N."/>
            <person name="Blanc-Mathieu R."/>
            <person name="Endo H."/>
            <person name="Kuwata A."/>
            <person name="Ogata H."/>
        </authorList>
    </citation>
    <scope>NUCLEOTIDE SEQUENCE [LARGE SCALE GENOMIC DNA]</scope>
</reference>
<name>A0ABQ6MBC0_9STRA</name>
<dbReference type="EC" id="2.6.1.85" evidence="4"/>
<dbReference type="InterPro" id="IPR005801">
    <property type="entry name" value="ADC_synthase"/>
</dbReference>
<evidence type="ECO:0000256" key="2">
    <source>
        <dbReference type="ARBA" id="ARBA00005009"/>
    </source>
</evidence>
<comment type="pathway">
    <text evidence="2">Cofactor biosynthesis; tetrahydrofolate biosynthesis; 4-aminobenzoate from chorismate: step 1/2.</text>
</comment>
<feature type="domain" description="Glutamine amidotransferase" evidence="11">
    <location>
        <begin position="5"/>
        <end position="213"/>
    </location>
</feature>
<keyword evidence="5" id="KW-0808">Transferase</keyword>
<feature type="region of interest" description="Disordered" evidence="10">
    <location>
        <begin position="672"/>
        <end position="716"/>
    </location>
</feature>
<dbReference type="PROSITE" id="PS51273">
    <property type="entry name" value="GATASE_TYPE_1"/>
    <property type="match status" value="1"/>
</dbReference>
<dbReference type="InterPro" id="IPR029062">
    <property type="entry name" value="Class_I_gatase-like"/>
</dbReference>
<accession>A0ABQ6MBC0</accession>
<dbReference type="InterPro" id="IPR017926">
    <property type="entry name" value="GATASE"/>
</dbReference>
<evidence type="ECO:0000256" key="6">
    <source>
        <dbReference type="ARBA" id="ARBA00022909"/>
    </source>
</evidence>
<dbReference type="InterPro" id="IPR006221">
    <property type="entry name" value="TrpG/PapA_dom"/>
</dbReference>
<evidence type="ECO:0000259" key="13">
    <source>
        <dbReference type="Pfam" id="PF04715"/>
    </source>
</evidence>
<organism evidence="14 15">
    <name type="scientific">Tetraparma gracilis</name>
    <dbReference type="NCBI Taxonomy" id="2962635"/>
    <lineage>
        <taxon>Eukaryota</taxon>
        <taxon>Sar</taxon>
        <taxon>Stramenopiles</taxon>
        <taxon>Ochrophyta</taxon>
        <taxon>Bolidophyceae</taxon>
        <taxon>Parmales</taxon>
        <taxon>Triparmaceae</taxon>
        <taxon>Tetraparma</taxon>
    </lineage>
</organism>
<dbReference type="SUPFAM" id="SSF56322">
    <property type="entry name" value="ADC synthase"/>
    <property type="match status" value="1"/>
</dbReference>
<feature type="compositionally biased region" description="Gly residues" evidence="10">
    <location>
        <begin position="676"/>
        <end position="690"/>
    </location>
</feature>
<dbReference type="Gene3D" id="3.60.120.10">
    <property type="entry name" value="Anthranilate synthase"/>
    <property type="match status" value="1"/>
</dbReference>
<dbReference type="CDD" id="cd01743">
    <property type="entry name" value="GATase1_Anthranilate_Synthase"/>
    <property type="match status" value="1"/>
</dbReference>
<dbReference type="PANTHER" id="PTHR11236:SF18">
    <property type="entry name" value="AMINODEOXYCHORISMATE SYNTHASE"/>
    <property type="match status" value="1"/>
</dbReference>
<evidence type="ECO:0000256" key="10">
    <source>
        <dbReference type="SAM" id="MobiDB-lite"/>
    </source>
</evidence>
<dbReference type="PANTHER" id="PTHR11236">
    <property type="entry name" value="AMINOBENZOATE/ANTHRANILATE SYNTHASE"/>
    <property type="match status" value="1"/>
</dbReference>
<dbReference type="EMBL" id="BRYB01001313">
    <property type="protein sequence ID" value="GMI22989.1"/>
    <property type="molecule type" value="Genomic_DNA"/>
</dbReference>
<feature type="region of interest" description="Disordered" evidence="10">
    <location>
        <begin position="284"/>
        <end position="309"/>
    </location>
</feature>
<evidence type="ECO:0000256" key="3">
    <source>
        <dbReference type="ARBA" id="ARBA00005970"/>
    </source>
</evidence>
<dbReference type="InterPro" id="IPR015890">
    <property type="entry name" value="Chorismate_C"/>
</dbReference>
<keyword evidence="7" id="KW-0315">Glutamine amidotransferase</keyword>
<sequence length="716" mass="75180">MPRILILDNADSYTANLLIYLSSCSVPTVLPASAPLPPDLLSSFEGVIISPGPGTVTDPSDAGSAAELFRFYSDPSAPSYASLPILGVCLGHQMLGYHGFSPSPLPPCASAIVPSPEPMHGRITNITLGDAALSSPIFRGLPPSFPCTRYHSLSVSSLPASSPLVPLAFSPCSSGTPSLQALQHGEYPHYGVQFHPESIGSQPHGGQILRNFAKVCADAMSASAEAMSASAPLFSHLSASPLLFFLDSSSASPPSFSASSPQDPQDPQPNARWSIIGVAASVATSRVGDPDIRHTSPSSPPRSTPETSALEYIRSRTQPRPVVRHGPGAAADLPFYGGLVGSLSYSLRAQCADAPSQPPPAGAVECELLEAEDFFVEDCWTGEVRAVSRTAEGMAELEKTAYTAAVRSARSSIRLGNTYEVCLTNARRLLPPSPPDAARIYSKLRARNPAPYAAFLRTPEGAVCCSSPERFLKVEDGEVESKPIKGTIKRDPDPLIDARNKETLRGSVKDNAENLMIVDLVRNDFSRCCEPESVTVAKLCDIESYATVHQMVSTVRGKLSPSASVADVLHSSFPGGSMTGAPKKRTMEIISELEGEERGVYSGSIGYLGVDGRASLNIVIRTAVVDEKGDGGVSVGCGGAITWLSDEGAEYDEMRLKGRVVEQTVLDALGLANSGEGEGGASGGGAGRGGWYAAPQKSRPATVQVAAKANDIDETP</sequence>
<feature type="domain" description="Anthranilate synthase component I N-terminal" evidence="13">
    <location>
        <begin position="268"/>
        <end position="378"/>
    </location>
</feature>
<keyword evidence="6" id="KW-0289">Folate biosynthesis</keyword>
<evidence type="ECO:0000256" key="5">
    <source>
        <dbReference type="ARBA" id="ARBA00022679"/>
    </source>
</evidence>
<evidence type="ECO:0000259" key="12">
    <source>
        <dbReference type="Pfam" id="PF00425"/>
    </source>
</evidence>
<evidence type="ECO:0000256" key="7">
    <source>
        <dbReference type="ARBA" id="ARBA00022962"/>
    </source>
</evidence>
<dbReference type="Pfam" id="PF00425">
    <property type="entry name" value="Chorismate_bind"/>
    <property type="match status" value="1"/>
</dbReference>
<keyword evidence="15" id="KW-1185">Reference proteome</keyword>
<dbReference type="Pfam" id="PF04715">
    <property type="entry name" value="Anth_synt_I_N"/>
    <property type="match status" value="1"/>
</dbReference>
<dbReference type="InterPro" id="IPR019999">
    <property type="entry name" value="Anth_synth_I-like"/>
</dbReference>
<evidence type="ECO:0000256" key="1">
    <source>
        <dbReference type="ARBA" id="ARBA00001000"/>
    </source>
</evidence>
<protein>
    <recommendedName>
        <fullName evidence="4">aminodeoxychorismate synthase</fullName>
        <ecNumber evidence="4">2.6.1.85</ecNumber>
    </recommendedName>
    <alternativeName>
        <fullName evidence="8">Para-aminobenzoate synthase</fullName>
    </alternativeName>
    <alternativeName>
        <fullName evidence="9">p-aminobenzoic acid synthase</fullName>
    </alternativeName>
</protein>
<evidence type="ECO:0000256" key="8">
    <source>
        <dbReference type="ARBA" id="ARBA00031329"/>
    </source>
</evidence>